<gene>
    <name evidence="2" type="ORF">EMH_0081180</name>
</gene>
<evidence type="ECO:0000256" key="1">
    <source>
        <dbReference type="SAM" id="SignalP"/>
    </source>
</evidence>
<dbReference type="EMBL" id="HG685010">
    <property type="protein sequence ID" value="CDJ33241.1"/>
    <property type="molecule type" value="Genomic_DNA"/>
</dbReference>
<dbReference type="OrthoDB" id="349375at2759"/>
<feature type="signal peptide" evidence="1">
    <location>
        <begin position="1"/>
        <end position="22"/>
    </location>
</feature>
<organism evidence="2 3">
    <name type="scientific">Eimeria mitis</name>
    <dbReference type="NCBI Taxonomy" id="44415"/>
    <lineage>
        <taxon>Eukaryota</taxon>
        <taxon>Sar</taxon>
        <taxon>Alveolata</taxon>
        <taxon>Apicomplexa</taxon>
        <taxon>Conoidasida</taxon>
        <taxon>Coccidia</taxon>
        <taxon>Eucoccidiorida</taxon>
        <taxon>Eimeriorina</taxon>
        <taxon>Eimeriidae</taxon>
        <taxon>Eimeria</taxon>
    </lineage>
</organism>
<evidence type="ECO:0000313" key="3">
    <source>
        <dbReference type="Proteomes" id="UP000030744"/>
    </source>
</evidence>
<dbReference type="VEuPathDB" id="ToxoDB:EMH_0081180"/>
<sequence length="506" mass="53643">MDRPLTCCVNQLFAAVLAAVQAVTAAAATAAAAAAAATGAAADVLHMQQALHAGLYALVCLCGRHSILLFGQLQQQQQQQQQHGNLQQQLLQHVLLQPQLCLLAEQQRPAALKGLCLGDASELAGDSAAHDRQELLLHMLGVQQHTLQQQQQQQQQQLLLQIPADPMHALAAALLTAAKPAALLQAVLSQLRSTGALLASAFSSSSSSSSNSSSSSSVGVASFELSRQLELLAMAVSCLPLAEARKRQAVLQQLALLSGQLVTAAAAQFDQQQQQQQQKQQQQLLAEAAVTLYGGRIEQTHAVLVWGPKTGAKLQQQQQQQHEAAAAAAALRPLQRSFVWRVEAAAASLICCWALKHDMQQLRECLQLLLQSLRGSRSLLLQQQQQQHQQQQQQTAAALTIQEAAGARLYALVVGELLRSFGETGAAEGLLQDAAADLAAAVEAAATAAAAAAQQKHEHKQTAAADSSSSSSSSSSRDGWWIFDICCPALAAFGEGLRCWNKKTSG</sequence>
<feature type="chain" id="PRO_5004671292" evidence="1">
    <location>
        <begin position="23"/>
        <end position="506"/>
    </location>
</feature>
<dbReference type="RefSeq" id="XP_013355805.1">
    <property type="nucleotide sequence ID" value="XM_013500351.1"/>
</dbReference>
<protein>
    <submittedName>
        <fullName evidence="2">Uncharacterized protein</fullName>
    </submittedName>
</protein>
<dbReference type="GeneID" id="25382523"/>
<name>U6K8S5_9EIME</name>
<proteinExistence type="predicted"/>
<keyword evidence="3" id="KW-1185">Reference proteome</keyword>
<reference evidence="2" key="1">
    <citation type="submission" date="2013-10" db="EMBL/GenBank/DDBJ databases">
        <title>Genomic analysis of the causative agents of coccidiosis in chickens.</title>
        <authorList>
            <person name="Reid A.J."/>
            <person name="Blake D."/>
            <person name="Billington K."/>
            <person name="Browne H."/>
            <person name="Dunn M."/>
            <person name="Hung S."/>
            <person name="Kawahara F."/>
            <person name="Miranda-Saavedra D."/>
            <person name="Mourier T."/>
            <person name="Nagra H."/>
            <person name="Otto T.D."/>
            <person name="Rawlings N."/>
            <person name="Sanchez A."/>
            <person name="Sanders M."/>
            <person name="Subramaniam C."/>
            <person name="Tay Y."/>
            <person name="Dear P."/>
            <person name="Doerig C."/>
            <person name="Gruber A."/>
            <person name="Parkinson J."/>
            <person name="Shirley M."/>
            <person name="Wan K.L."/>
            <person name="Berriman M."/>
            <person name="Tomley F."/>
            <person name="Pain A."/>
        </authorList>
    </citation>
    <scope>NUCLEOTIDE SEQUENCE [LARGE SCALE GENOMIC DNA]</scope>
    <source>
        <strain evidence="2">Houghton</strain>
    </source>
</reference>
<reference evidence="2" key="2">
    <citation type="submission" date="2013-10" db="EMBL/GenBank/DDBJ databases">
        <authorList>
            <person name="Aslett M."/>
        </authorList>
    </citation>
    <scope>NUCLEOTIDE SEQUENCE [LARGE SCALE GENOMIC DNA]</scope>
    <source>
        <strain evidence="2">Houghton</strain>
    </source>
</reference>
<dbReference type="Proteomes" id="UP000030744">
    <property type="component" value="Unassembled WGS sequence"/>
</dbReference>
<accession>U6K8S5</accession>
<evidence type="ECO:0000313" key="2">
    <source>
        <dbReference type="EMBL" id="CDJ33241.1"/>
    </source>
</evidence>
<keyword evidence="1" id="KW-0732">Signal</keyword>
<dbReference type="AlphaFoldDB" id="U6K8S5"/>